<dbReference type="SUPFAM" id="SSF52047">
    <property type="entry name" value="RNI-like"/>
    <property type="match status" value="1"/>
</dbReference>
<dbReference type="EMBL" id="JAPFFF010000003">
    <property type="protein sequence ID" value="KAK8893862.1"/>
    <property type="molecule type" value="Genomic_DNA"/>
</dbReference>
<evidence type="ECO:0000256" key="10">
    <source>
        <dbReference type="ARBA" id="ARBA00043193"/>
    </source>
</evidence>
<dbReference type="Proteomes" id="UP001470230">
    <property type="component" value="Unassembled WGS sequence"/>
</dbReference>
<evidence type="ECO:0000313" key="13">
    <source>
        <dbReference type="Proteomes" id="UP001470230"/>
    </source>
</evidence>
<reference evidence="12 13" key="1">
    <citation type="submission" date="2024-04" db="EMBL/GenBank/DDBJ databases">
        <title>Tritrichomonas musculus Genome.</title>
        <authorList>
            <person name="Alves-Ferreira E."/>
            <person name="Grigg M."/>
            <person name="Lorenzi H."/>
            <person name="Galac M."/>
        </authorList>
    </citation>
    <scope>NUCLEOTIDE SEQUENCE [LARGE SCALE GENOMIC DNA]</scope>
    <source>
        <strain evidence="12 13">EAF2021</strain>
    </source>
</reference>
<dbReference type="PANTHER" id="PTHR16222:SF24">
    <property type="entry name" value="ADP-RIBOSYLHYDROLASE ARH3"/>
    <property type="match status" value="1"/>
</dbReference>
<proteinExistence type="inferred from homology"/>
<evidence type="ECO:0000256" key="9">
    <source>
        <dbReference type="ARBA" id="ARBA00043187"/>
    </source>
</evidence>
<organism evidence="12 13">
    <name type="scientific">Tritrichomonas musculus</name>
    <dbReference type="NCBI Taxonomy" id="1915356"/>
    <lineage>
        <taxon>Eukaryota</taxon>
        <taxon>Metamonada</taxon>
        <taxon>Parabasalia</taxon>
        <taxon>Tritrichomonadida</taxon>
        <taxon>Tritrichomonadidae</taxon>
        <taxon>Tritrichomonas</taxon>
    </lineage>
</organism>
<evidence type="ECO:0000256" key="1">
    <source>
        <dbReference type="ARBA" id="ARBA00010702"/>
    </source>
</evidence>
<evidence type="ECO:0000256" key="7">
    <source>
        <dbReference type="ARBA" id="ARBA00042722"/>
    </source>
</evidence>
<name>A0ABR2KSF1_9EUKA</name>
<dbReference type="Pfam" id="PF03747">
    <property type="entry name" value="ADP_ribosyl_GH"/>
    <property type="match status" value="1"/>
</dbReference>
<comment type="catalytic activity">
    <reaction evidence="11">
        <text>alpha-NAD(+) + H2O = ADP-D-ribose + nicotinamide + H(+)</text>
        <dbReference type="Rhea" id="RHEA:68792"/>
        <dbReference type="ChEBI" id="CHEBI:15377"/>
        <dbReference type="ChEBI" id="CHEBI:15378"/>
        <dbReference type="ChEBI" id="CHEBI:17154"/>
        <dbReference type="ChEBI" id="CHEBI:57967"/>
        <dbReference type="ChEBI" id="CHEBI:77017"/>
    </reaction>
</comment>
<dbReference type="InterPro" id="IPR050792">
    <property type="entry name" value="ADP-ribosylglycohydrolase"/>
</dbReference>
<evidence type="ECO:0000256" key="2">
    <source>
        <dbReference type="ARBA" id="ARBA00012255"/>
    </source>
</evidence>
<accession>A0ABR2KSF1</accession>
<comment type="similarity">
    <text evidence="1">Belongs to the ADP-ribosylglycohydrolase family.</text>
</comment>
<evidence type="ECO:0000313" key="12">
    <source>
        <dbReference type="EMBL" id="KAK8893862.1"/>
    </source>
</evidence>
<dbReference type="SUPFAM" id="SSF101478">
    <property type="entry name" value="ADP-ribosylglycohydrolase"/>
    <property type="match status" value="1"/>
</dbReference>
<keyword evidence="13" id="KW-1185">Reference proteome</keyword>
<evidence type="ECO:0000256" key="11">
    <source>
        <dbReference type="ARBA" id="ARBA00049015"/>
    </source>
</evidence>
<dbReference type="EC" id="3.2.1.143" evidence="2"/>
<evidence type="ECO:0000256" key="5">
    <source>
        <dbReference type="ARBA" id="ARBA00042398"/>
    </source>
</evidence>
<dbReference type="InterPro" id="IPR005502">
    <property type="entry name" value="Ribosyl_crysJ1"/>
</dbReference>
<sequence>MISFAYLDDFNFKEATEAESIDCLSSAVSEVILDNYPNLNRIRISKCHNLTKIHLSNMPKLQVVDILDNPLLVSVSFDNCPEIITVDAGFCKSLKILTGISSLKYLSAPCCYDLKLEPTPNVIYLDITSLEINPLQIVEQYHHLECLVCSCDIKLKLSDITKNHSLKVLQLESSQIICDSIDPQTNLKIIIFNENQEIKDCAEGNLNLLENFYVACQGETNKDLNNFTMFDDYTPEYRKYQKMLYGPWGVPKIDRFSPLRINKPIFSPPNNINHAKAADSIIGSIFASAVFDMIGVGVEFIPDKISKALLLGEMDITWSHPRCNEHNMRFVRGTPTDDTSQSILIMRSIVDTNINQSKSPSTIEVNGVKIDPSDFGHKLVKWIFHGHTEHKHDGGLGCGSTTFRVIQNPYFSADPITASKEVWIKTGKKIAPNGSVMRIASSGSFAFWDEQVVIKVAEYYARVTHADPRCIYSSITSALIIARYIQFNSGFITEEPNIDQILEETKKYVEDLGDYENDINYYNHCQKVEDLKLSEEGKIGYCLKAFGSAIWALRYCNSIEEAIVKVIREGGDSDTNGAVVGALLGAKFGFHAIPNELIKYMFIGQWMFREISPYMQLMGIEMPASPYV</sequence>
<evidence type="ECO:0000256" key="3">
    <source>
        <dbReference type="ARBA" id="ARBA00022801"/>
    </source>
</evidence>
<dbReference type="Gene3D" id="3.80.10.10">
    <property type="entry name" value="Ribonuclease Inhibitor"/>
    <property type="match status" value="1"/>
</dbReference>
<evidence type="ECO:0000256" key="4">
    <source>
        <dbReference type="ARBA" id="ARBA00041057"/>
    </source>
</evidence>
<dbReference type="PANTHER" id="PTHR16222">
    <property type="entry name" value="ADP-RIBOSYLGLYCOHYDROLASE"/>
    <property type="match status" value="1"/>
</dbReference>
<dbReference type="Gene3D" id="1.10.4080.10">
    <property type="entry name" value="ADP-ribosylation/Crystallin J1"/>
    <property type="match status" value="1"/>
</dbReference>
<gene>
    <name evidence="12" type="ORF">M9Y10_022291</name>
</gene>
<evidence type="ECO:0000256" key="8">
    <source>
        <dbReference type="ARBA" id="ARBA00042850"/>
    </source>
</evidence>
<evidence type="ECO:0000256" key="6">
    <source>
        <dbReference type="ARBA" id="ARBA00042471"/>
    </source>
</evidence>
<dbReference type="InterPro" id="IPR032675">
    <property type="entry name" value="LRR_dom_sf"/>
</dbReference>
<protein>
    <recommendedName>
        <fullName evidence="4">ADP-ribosylhydrolase ARH3</fullName>
        <ecNumber evidence="2">3.2.1.143</ecNumber>
    </recommendedName>
    <alternativeName>
        <fullName evidence="5">ADP-ribose glycohydrolase ARH3</fullName>
    </alternativeName>
    <alternativeName>
        <fullName evidence="6">ADP-ribosylhydrolase 3</fullName>
    </alternativeName>
    <alternativeName>
        <fullName evidence="9">O-acetyl-ADP-ribose deacetylase ARH3</fullName>
    </alternativeName>
    <alternativeName>
        <fullName evidence="10">Poly(ADP-ribose) glycohydrolase ARH3</fullName>
    </alternativeName>
    <alternativeName>
        <fullName evidence="8">[Protein ADP-ribosylarginine] hydrolase-like protein 2</fullName>
    </alternativeName>
    <alternativeName>
        <fullName evidence="7">[Protein ADP-ribosylserine] hydrolase</fullName>
    </alternativeName>
</protein>
<dbReference type="InterPro" id="IPR036705">
    <property type="entry name" value="Ribosyl_crysJ1_sf"/>
</dbReference>
<keyword evidence="3" id="KW-0378">Hydrolase</keyword>
<comment type="caution">
    <text evidence="12">The sequence shown here is derived from an EMBL/GenBank/DDBJ whole genome shotgun (WGS) entry which is preliminary data.</text>
</comment>